<sequence length="181" mass="19374">MTRNKTAQQNNTSELVWHGLPFMAAKQEVTVEAAAEGAERLLVLITAVQGVGEVGLDHGAGTDSEALEDLGHGSVADNGTLEDLDRGAVADSGTLEDLDRGAMAGSGTLEDLGDGTMFDPEEPGAMDRQRVHGETPPLLEVLQPELPPLGALAQTRRQTRRLVQTRGQIRFLEQTHEQSGW</sequence>
<reference evidence="2 4" key="1">
    <citation type="submission" date="2024-05" db="EMBL/GenBank/DDBJ databases">
        <title>Genome sequencing and assembly of Indian major carp, Cirrhinus mrigala (Hamilton, 1822).</title>
        <authorList>
            <person name="Mohindra V."/>
            <person name="Chowdhury L.M."/>
            <person name="Lal K."/>
            <person name="Jena J.K."/>
        </authorList>
    </citation>
    <scope>NUCLEOTIDE SEQUENCE [LARGE SCALE GENOMIC DNA]</scope>
    <source>
        <strain evidence="2">CM1030</strain>
        <tissue evidence="2">Blood</tissue>
    </source>
</reference>
<gene>
    <name evidence="2" type="ORF">M9458_052507</name>
    <name evidence="3" type="ORF">M9458_052511</name>
</gene>
<evidence type="ECO:0000313" key="3">
    <source>
        <dbReference type="EMBL" id="KAL0152788.1"/>
    </source>
</evidence>
<organism evidence="2 4">
    <name type="scientific">Cirrhinus mrigala</name>
    <name type="common">Mrigala</name>
    <dbReference type="NCBI Taxonomy" id="683832"/>
    <lineage>
        <taxon>Eukaryota</taxon>
        <taxon>Metazoa</taxon>
        <taxon>Chordata</taxon>
        <taxon>Craniata</taxon>
        <taxon>Vertebrata</taxon>
        <taxon>Euteleostomi</taxon>
        <taxon>Actinopterygii</taxon>
        <taxon>Neopterygii</taxon>
        <taxon>Teleostei</taxon>
        <taxon>Ostariophysi</taxon>
        <taxon>Cypriniformes</taxon>
        <taxon>Cyprinidae</taxon>
        <taxon>Labeoninae</taxon>
        <taxon>Labeonini</taxon>
        <taxon>Cirrhinus</taxon>
    </lineage>
</organism>
<evidence type="ECO:0000313" key="4">
    <source>
        <dbReference type="Proteomes" id="UP001529510"/>
    </source>
</evidence>
<dbReference type="AlphaFoldDB" id="A0ABD0MUQ7"/>
<feature type="region of interest" description="Disordered" evidence="1">
    <location>
        <begin position="98"/>
        <end position="130"/>
    </location>
</feature>
<dbReference type="Proteomes" id="UP001529510">
    <property type="component" value="Unassembled WGS sequence"/>
</dbReference>
<name>A0ABD0MUQ7_CIRMR</name>
<proteinExistence type="predicted"/>
<keyword evidence="4" id="KW-1185">Reference proteome</keyword>
<accession>A0ABD0MUQ7</accession>
<evidence type="ECO:0000256" key="1">
    <source>
        <dbReference type="SAM" id="MobiDB-lite"/>
    </source>
</evidence>
<dbReference type="EMBL" id="JAMKFB020000189">
    <property type="protein sequence ID" value="KAL0152784.1"/>
    <property type="molecule type" value="Genomic_DNA"/>
</dbReference>
<comment type="caution">
    <text evidence="2">The sequence shown here is derived from an EMBL/GenBank/DDBJ whole genome shotgun (WGS) entry which is preliminary data.</text>
</comment>
<protein>
    <submittedName>
        <fullName evidence="2">Uncharacterized protein</fullName>
    </submittedName>
</protein>
<evidence type="ECO:0000313" key="2">
    <source>
        <dbReference type="EMBL" id="KAL0152784.1"/>
    </source>
</evidence>
<dbReference type="EMBL" id="JAMKFB020000189">
    <property type="protein sequence ID" value="KAL0152788.1"/>
    <property type="molecule type" value="Genomic_DNA"/>
</dbReference>